<dbReference type="EMBL" id="CP095855">
    <property type="protein sequence ID" value="UPK71799.1"/>
    <property type="molecule type" value="Genomic_DNA"/>
</dbReference>
<dbReference type="RefSeq" id="WP_247813912.1">
    <property type="nucleotide sequence ID" value="NZ_CP095855.1"/>
</dbReference>
<keyword evidence="2" id="KW-1185">Reference proteome</keyword>
<evidence type="ECO:0000313" key="2">
    <source>
        <dbReference type="Proteomes" id="UP000830198"/>
    </source>
</evidence>
<dbReference type="Proteomes" id="UP000830198">
    <property type="component" value="Chromosome"/>
</dbReference>
<proteinExistence type="predicted"/>
<gene>
    <name evidence="1" type="ORF">MYF79_10950</name>
</gene>
<sequence length="96" mass="10823">MARTKNPLFTGAKMARGKIAPGFILKTRGEKAFISKCPDMSNVVPSELQLEYKDRFRSAVEYAKSIVSDPYKKAAYKVRKGSTVYHSAIKDYLENN</sequence>
<protein>
    <submittedName>
        <fullName evidence="1">Nuclear pore complex Nup93/Nic96 family protein</fullName>
    </submittedName>
</protein>
<organism evidence="1 2">
    <name type="scientific">Chitinophaga filiformis</name>
    <name type="common">Myxococcus filiformis</name>
    <name type="synonym">Flexibacter filiformis</name>
    <dbReference type="NCBI Taxonomy" id="104663"/>
    <lineage>
        <taxon>Bacteria</taxon>
        <taxon>Pseudomonadati</taxon>
        <taxon>Bacteroidota</taxon>
        <taxon>Chitinophagia</taxon>
        <taxon>Chitinophagales</taxon>
        <taxon>Chitinophagaceae</taxon>
        <taxon>Chitinophaga</taxon>
    </lineage>
</organism>
<accession>A0ABY4I8V7</accession>
<name>A0ABY4I8V7_CHIFI</name>
<evidence type="ECO:0000313" key="1">
    <source>
        <dbReference type="EMBL" id="UPK71799.1"/>
    </source>
</evidence>
<reference evidence="1 2" key="1">
    <citation type="submission" date="2022-04" db="EMBL/GenBank/DDBJ databases">
        <title>The arsenic-methylating capacity of Chitinophaga filiformis YT5 during chitin decomposition.</title>
        <authorList>
            <person name="Chen G."/>
            <person name="Liang Y."/>
        </authorList>
    </citation>
    <scope>NUCLEOTIDE SEQUENCE [LARGE SCALE GENOMIC DNA]</scope>
    <source>
        <strain evidence="1 2">YT5</strain>
    </source>
</reference>